<accession>A0AAU7KMK2</accession>
<dbReference type="InterPro" id="IPR010280">
    <property type="entry name" value="U5_MeTrfase_fam"/>
</dbReference>
<dbReference type="SUPFAM" id="SSF50249">
    <property type="entry name" value="Nucleic acid-binding proteins"/>
    <property type="match status" value="1"/>
</dbReference>
<dbReference type="GO" id="GO:0070475">
    <property type="term" value="P:rRNA base methylation"/>
    <property type="evidence" value="ECO:0007669"/>
    <property type="project" value="TreeGrafter"/>
</dbReference>
<keyword evidence="1" id="KW-0408">Iron</keyword>
<dbReference type="GO" id="GO:0070041">
    <property type="term" value="F:rRNA (uridine-C5-)-methyltransferase activity"/>
    <property type="evidence" value="ECO:0007669"/>
    <property type="project" value="TreeGrafter"/>
</dbReference>
<dbReference type="Gene3D" id="3.40.50.150">
    <property type="entry name" value="Vaccinia Virus protein VP39"/>
    <property type="match status" value="1"/>
</dbReference>
<gene>
    <name evidence="10" type="ORF">NFG58_08050</name>
</gene>
<dbReference type="InterPro" id="IPR012340">
    <property type="entry name" value="NA-bd_OB-fold"/>
</dbReference>
<evidence type="ECO:0000256" key="6">
    <source>
        <dbReference type="PROSITE-ProRule" id="PRU01024"/>
    </source>
</evidence>
<dbReference type="Gene3D" id="2.40.50.1070">
    <property type="match status" value="1"/>
</dbReference>
<dbReference type="PROSITE" id="PS51687">
    <property type="entry name" value="SAM_MT_RNA_M5U"/>
    <property type="match status" value="1"/>
</dbReference>
<comment type="similarity">
    <text evidence="6">Belongs to the class I-like SAM-binding methyltransferase superfamily. RNA M5U methyltransferase family.</text>
</comment>
<keyword evidence="1" id="KW-0004">4Fe-4S</keyword>
<dbReference type="InterPro" id="IPR029063">
    <property type="entry name" value="SAM-dependent_MTases_sf"/>
</dbReference>
<feature type="domain" description="TRAM" evidence="9">
    <location>
        <begin position="32"/>
        <end position="93"/>
    </location>
</feature>
<dbReference type="PROSITE" id="PS01230">
    <property type="entry name" value="TRMA_1"/>
    <property type="match status" value="1"/>
</dbReference>
<evidence type="ECO:0000256" key="7">
    <source>
        <dbReference type="PROSITE-ProRule" id="PRU10015"/>
    </source>
</evidence>
<feature type="active site" description="Nucleophile" evidence="6">
    <location>
        <position position="429"/>
    </location>
</feature>
<feature type="active site" evidence="7">
    <location>
        <position position="429"/>
    </location>
</feature>
<dbReference type="SUPFAM" id="SSF53335">
    <property type="entry name" value="S-adenosyl-L-methionine-dependent methyltransferases"/>
    <property type="match status" value="1"/>
</dbReference>
<evidence type="ECO:0000256" key="3">
    <source>
        <dbReference type="ARBA" id="ARBA00022679"/>
    </source>
</evidence>
<proteinExistence type="inferred from homology"/>
<feature type="binding site" evidence="6">
    <location>
        <position position="334"/>
    </location>
    <ligand>
        <name>S-adenosyl-L-methionine</name>
        <dbReference type="ChEBI" id="CHEBI:59789"/>
    </ligand>
</feature>
<dbReference type="AlphaFoldDB" id="A0AAU7KMK2"/>
<dbReference type="InterPro" id="IPR002792">
    <property type="entry name" value="TRAM_dom"/>
</dbReference>
<evidence type="ECO:0000259" key="9">
    <source>
        <dbReference type="PROSITE" id="PS50926"/>
    </source>
</evidence>
<keyword evidence="5" id="KW-0411">Iron-sulfur</keyword>
<keyword evidence="3 6" id="KW-0808">Transferase</keyword>
<dbReference type="Pfam" id="PF01938">
    <property type="entry name" value="TRAM"/>
    <property type="match status" value="1"/>
</dbReference>
<name>A0AAU7KMK2_9GAMM</name>
<evidence type="ECO:0000256" key="4">
    <source>
        <dbReference type="ARBA" id="ARBA00022691"/>
    </source>
</evidence>
<dbReference type="RefSeq" id="WP_348827916.1">
    <property type="nucleotide sequence ID" value="NZ_CP098827.1"/>
</dbReference>
<dbReference type="PROSITE" id="PS50926">
    <property type="entry name" value="TRAM"/>
    <property type="match status" value="1"/>
</dbReference>
<feature type="compositionally biased region" description="Basic residues" evidence="8">
    <location>
        <begin position="1"/>
        <end position="11"/>
    </location>
</feature>
<feature type="region of interest" description="Disordered" evidence="8">
    <location>
        <begin position="1"/>
        <end position="37"/>
    </location>
</feature>
<evidence type="ECO:0000256" key="5">
    <source>
        <dbReference type="ARBA" id="ARBA00023014"/>
    </source>
</evidence>
<evidence type="ECO:0000256" key="2">
    <source>
        <dbReference type="ARBA" id="ARBA00022603"/>
    </source>
</evidence>
<feature type="binding site" evidence="6">
    <location>
        <position position="303"/>
    </location>
    <ligand>
        <name>S-adenosyl-L-methionine</name>
        <dbReference type="ChEBI" id="CHEBI:59789"/>
    </ligand>
</feature>
<dbReference type="GO" id="GO:0051539">
    <property type="term" value="F:4 iron, 4 sulfur cluster binding"/>
    <property type="evidence" value="ECO:0007669"/>
    <property type="project" value="UniProtKB-KW"/>
</dbReference>
<evidence type="ECO:0000313" key="10">
    <source>
        <dbReference type="EMBL" id="XBO72639.1"/>
    </source>
</evidence>
<dbReference type="PANTHER" id="PTHR11061">
    <property type="entry name" value="RNA M5U METHYLTRANSFERASE"/>
    <property type="match status" value="1"/>
</dbReference>
<feature type="binding site" evidence="6">
    <location>
        <position position="403"/>
    </location>
    <ligand>
        <name>S-adenosyl-L-methionine</name>
        <dbReference type="ChEBI" id="CHEBI:59789"/>
    </ligand>
</feature>
<evidence type="ECO:0000256" key="1">
    <source>
        <dbReference type="ARBA" id="ARBA00022485"/>
    </source>
</evidence>
<keyword evidence="1" id="KW-0479">Metal-binding</keyword>
<protein>
    <submittedName>
        <fullName evidence="10">TRAM domain-containing protein</fullName>
    </submittedName>
</protein>
<feature type="binding site" evidence="6">
    <location>
        <position position="355"/>
    </location>
    <ligand>
        <name>S-adenosyl-L-methionine</name>
        <dbReference type="ChEBI" id="CHEBI:59789"/>
    </ligand>
</feature>
<evidence type="ECO:0000256" key="8">
    <source>
        <dbReference type="SAM" id="MobiDB-lite"/>
    </source>
</evidence>
<dbReference type="Gene3D" id="2.40.50.140">
    <property type="entry name" value="Nucleic acid-binding proteins"/>
    <property type="match status" value="1"/>
</dbReference>
<keyword evidence="2 6" id="KW-0489">Methyltransferase</keyword>
<dbReference type="PANTHER" id="PTHR11061:SF49">
    <property type="entry name" value="23S RRNA (URACIL(1939)-C(5))-METHYLTRANSFERASE RLMD"/>
    <property type="match status" value="1"/>
</dbReference>
<dbReference type="Pfam" id="PF05958">
    <property type="entry name" value="tRNA_U5-meth_tr"/>
    <property type="match status" value="1"/>
</dbReference>
<reference evidence="10" key="1">
    <citation type="submission" date="2022-06" db="EMBL/GenBank/DDBJ databases">
        <title>A novel DMS-producing enzyme.</title>
        <authorList>
            <person name="Zhang Y."/>
        </authorList>
    </citation>
    <scope>NUCLEOTIDE SEQUENCE</scope>
    <source>
        <strain evidence="10">RT37</strain>
    </source>
</reference>
<sequence>MAGLGKRRPPRQRSGVSGLAHKRPSDTRRAYQTDTSDELPDVLEIQGLSHDGRGIARSPAGKTLFVEGALPGERVRVAVHRTRKRYDEAHLRELIEAAPTRVTPPCPYIERCGGCDLQHLELDAQRRHKAVVLSELLARQGVEVDLERIEVLASDDVAYRRRARLGVRVDADGGIHLGFRARRSHRLVSVESCTVLVPELSSLLAPLHQQLASLEAPRQVGHLELLASDGQVTLVIRQLREQPADLARWRAWADERGIAVGVLAGREQVRFEWLVTPPRGLQVTVPSARGPLSLGVGPSDFLQANAQVNQRMIETALDWLGTPRRVDEPLLDLFAGIGNFSLPLAASGYAVSAVEGSPEMTSRLADNAAGADLDVAALQGNLHDEGQVARLLRTHDAEVVVLDPPREGAEALCRALAKSTVSRVLYIACDPATLSRDAAHLLQGGYCLQRVAMADMFVHTSHLESMVLFERQGPSPRQGVRKDG</sequence>
<dbReference type="InterPro" id="IPR030390">
    <property type="entry name" value="MeTrfase_TrmA_AS"/>
</dbReference>
<organism evidence="10">
    <name type="scientific">Halomonas sp. RT37</name>
    <dbReference type="NCBI Taxonomy" id="2950872"/>
    <lineage>
        <taxon>Bacteria</taxon>
        <taxon>Pseudomonadati</taxon>
        <taxon>Pseudomonadota</taxon>
        <taxon>Gammaproteobacteria</taxon>
        <taxon>Oceanospirillales</taxon>
        <taxon>Halomonadaceae</taxon>
        <taxon>Halomonas</taxon>
    </lineage>
</organism>
<dbReference type="EMBL" id="CP098827">
    <property type="protein sequence ID" value="XBO72639.1"/>
    <property type="molecule type" value="Genomic_DNA"/>
</dbReference>
<keyword evidence="4 6" id="KW-0949">S-adenosyl-L-methionine</keyword>